<proteinExistence type="predicted"/>
<sequence>MTIKSPQIRAQAAALQGVANFSQARARIEGAIRGKAKCGADKHGSWPSPHGQSSRLGAWFICSWSGGARRSDVIAKDAPALTAFGARRSKVRSPAKADRIIGLPHLMARDVRHGAA</sequence>
<evidence type="ECO:0000313" key="1">
    <source>
        <dbReference type="EMBL" id="RNJ50776.1"/>
    </source>
</evidence>
<organism evidence="1 2">
    <name type="scientific">Methylocystis hirsuta</name>
    <dbReference type="NCBI Taxonomy" id="369798"/>
    <lineage>
        <taxon>Bacteria</taxon>
        <taxon>Pseudomonadati</taxon>
        <taxon>Pseudomonadota</taxon>
        <taxon>Alphaproteobacteria</taxon>
        <taxon>Hyphomicrobiales</taxon>
        <taxon>Methylocystaceae</taxon>
        <taxon>Methylocystis</taxon>
    </lineage>
</organism>
<dbReference type="EMBL" id="QWDD01000001">
    <property type="protein sequence ID" value="RNJ50776.1"/>
    <property type="molecule type" value="Genomic_DNA"/>
</dbReference>
<accession>A0A3M9XT24</accession>
<protein>
    <submittedName>
        <fullName evidence="1">Uncharacterized protein</fullName>
    </submittedName>
</protein>
<evidence type="ECO:0000313" key="2">
    <source>
        <dbReference type="Proteomes" id="UP000268623"/>
    </source>
</evidence>
<name>A0A3M9XT24_9HYPH</name>
<dbReference type="AlphaFoldDB" id="A0A3M9XT24"/>
<gene>
    <name evidence="1" type="ORF">D1O30_15455</name>
</gene>
<dbReference type="Proteomes" id="UP000268623">
    <property type="component" value="Unassembled WGS sequence"/>
</dbReference>
<comment type="caution">
    <text evidence="1">The sequence shown here is derived from an EMBL/GenBank/DDBJ whole genome shotgun (WGS) entry which is preliminary data.</text>
</comment>
<reference evidence="1 2" key="1">
    <citation type="submission" date="2018-08" db="EMBL/GenBank/DDBJ databases">
        <title>Genome sequence of Methylocystis hirsuta CSC1, a methanotroph able to accumulate PHAs.</title>
        <authorList>
            <person name="Bordel S."/>
            <person name="Rodriguez E."/>
            <person name="Gancedo J."/>
            <person name="Munoz R."/>
        </authorList>
    </citation>
    <scope>NUCLEOTIDE SEQUENCE [LARGE SCALE GENOMIC DNA]</scope>
    <source>
        <strain evidence="1 2">CSC1</strain>
    </source>
</reference>
<keyword evidence="2" id="KW-1185">Reference proteome</keyword>